<dbReference type="RefSeq" id="WP_152265292.1">
    <property type="nucleotide sequence ID" value="NZ_VOKX01000107.1"/>
</dbReference>
<dbReference type="EMBL" id="VOKX01000107">
    <property type="protein sequence ID" value="KAB7835515.1"/>
    <property type="molecule type" value="Genomic_DNA"/>
</dbReference>
<protein>
    <submittedName>
        <fullName evidence="2">DUF4253 domain-containing protein</fullName>
    </submittedName>
</protein>
<dbReference type="InterPro" id="IPR025349">
    <property type="entry name" value="DUF4253"/>
</dbReference>
<evidence type="ECO:0000313" key="3">
    <source>
        <dbReference type="Proteomes" id="UP000327000"/>
    </source>
</evidence>
<gene>
    <name evidence="2" type="ORF">FRZ00_26865</name>
</gene>
<evidence type="ECO:0000313" key="2">
    <source>
        <dbReference type="EMBL" id="KAB7835515.1"/>
    </source>
</evidence>
<dbReference type="Proteomes" id="UP000327000">
    <property type="component" value="Unassembled WGS sequence"/>
</dbReference>
<dbReference type="OrthoDB" id="7839592at2"/>
<evidence type="ECO:0000259" key="1">
    <source>
        <dbReference type="Pfam" id="PF14062"/>
    </source>
</evidence>
<feature type="domain" description="DUF4253" evidence="1">
    <location>
        <begin position="166"/>
        <end position="274"/>
    </location>
</feature>
<keyword evidence="3" id="KW-1185">Reference proteome</keyword>
<dbReference type="AlphaFoldDB" id="A0A5N5W2L3"/>
<name>A0A5N5W2L3_STRMB</name>
<sequence length="274" mass="29499">MTAGQLTKVLSGRVAHLLPPGRIVPSGEGDGDVEALWLSDGPAAAELWTRLHAEHNRSGLWPLLLDALDPDDGDFRLWGSGEVFPEQMSSPARHDAAGLLAQWWGTYASPDPDGEAIGTEERLSVTAPFGQAWPGLAPVRKTAINPDHLAAEFAQAFLAHHPQARLGPVAATSGAEALTVAGWAGPCNFDDTAKFSTVAQDWEHRFGARVVAVGFDTLHLSVASPPTLEREALLVAAEHFAFCPDNIWQGSAPYTLAAYAEQITGAHRWDFWWD</sequence>
<accession>A0A5N5W2L3</accession>
<reference evidence="2 3" key="1">
    <citation type="journal article" date="2019" name="Microb. Cell Fact.">
        <title>Exploring novel herbicidin analogues by transcriptional regulator overexpression and MS/MS molecular networking.</title>
        <authorList>
            <person name="Shi Y."/>
            <person name="Gu R."/>
            <person name="Li Y."/>
            <person name="Wang X."/>
            <person name="Ren W."/>
            <person name="Li X."/>
            <person name="Wang L."/>
            <person name="Xie Y."/>
            <person name="Hong B."/>
        </authorList>
    </citation>
    <scope>NUCLEOTIDE SEQUENCE [LARGE SCALE GENOMIC DNA]</scope>
    <source>
        <strain evidence="2 3">US-43</strain>
    </source>
</reference>
<comment type="caution">
    <text evidence="2">The sequence shown here is derived from an EMBL/GenBank/DDBJ whole genome shotgun (WGS) entry which is preliminary data.</text>
</comment>
<dbReference type="Pfam" id="PF14062">
    <property type="entry name" value="DUF4253"/>
    <property type="match status" value="1"/>
</dbReference>
<proteinExistence type="predicted"/>
<organism evidence="2 3">
    <name type="scientific">Streptomyces mobaraensis</name>
    <name type="common">Streptoverticillium mobaraense</name>
    <dbReference type="NCBI Taxonomy" id="35621"/>
    <lineage>
        <taxon>Bacteria</taxon>
        <taxon>Bacillati</taxon>
        <taxon>Actinomycetota</taxon>
        <taxon>Actinomycetes</taxon>
        <taxon>Kitasatosporales</taxon>
        <taxon>Streptomycetaceae</taxon>
        <taxon>Streptomyces</taxon>
    </lineage>
</organism>